<dbReference type="AlphaFoldDB" id="A0A2P6N5W0"/>
<reference evidence="1 2" key="1">
    <citation type="journal article" date="2018" name="Genome Biol. Evol.">
        <title>Multiple Roots of Fruiting Body Formation in Amoebozoa.</title>
        <authorList>
            <person name="Hillmann F."/>
            <person name="Forbes G."/>
            <person name="Novohradska S."/>
            <person name="Ferling I."/>
            <person name="Riege K."/>
            <person name="Groth M."/>
            <person name="Westermann M."/>
            <person name="Marz M."/>
            <person name="Spaller T."/>
            <person name="Winckler T."/>
            <person name="Schaap P."/>
            <person name="Glockner G."/>
        </authorList>
    </citation>
    <scope>NUCLEOTIDE SEQUENCE [LARGE SCALE GENOMIC DNA]</scope>
    <source>
        <strain evidence="1 2">Jena</strain>
    </source>
</reference>
<gene>
    <name evidence="1" type="ORF">PROFUN_12935</name>
</gene>
<proteinExistence type="predicted"/>
<sequence length="145" mass="15873">MYHKWRCNVSGSQRIDIKIRVSVLSCNFRIRLDKKSLVLSRSRLANFTISTSLVSSLSTLGACEGFVPETVPKQSPRQVRLCRSLAIALCRGQGGDKRMFILDASSSLGPEAELQSGEPALQVPFIAGLLLRSQPTPTLNLASKQ</sequence>
<organism evidence="1 2">
    <name type="scientific">Planoprotostelium fungivorum</name>
    <dbReference type="NCBI Taxonomy" id="1890364"/>
    <lineage>
        <taxon>Eukaryota</taxon>
        <taxon>Amoebozoa</taxon>
        <taxon>Evosea</taxon>
        <taxon>Variosea</taxon>
        <taxon>Cavosteliida</taxon>
        <taxon>Cavosteliaceae</taxon>
        <taxon>Planoprotostelium</taxon>
    </lineage>
</organism>
<dbReference type="EMBL" id="MDYQ01000187">
    <property type="protein sequence ID" value="PRP79334.1"/>
    <property type="molecule type" value="Genomic_DNA"/>
</dbReference>
<keyword evidence="2" id="KW-1185">Reference proteome</keyword>
<dbReference type="Proteomes" id="UP000241769">
    <property type="component" value="Unassembled WGS sequence"/>
</dbReference>
<evidence type="ECO:0000313" key="2">
    <source>
        <dbReference type="Proteomes" id="UP000241769"/>
    </source>
</evidence>
<protein>
    <submittedName>
        <fullName evidence="1">Uncharacterized protein</fullName>
    </submittedName>
</protein>
<evidence type="ECO:0000313" key="1">
    <source>
        <dbReference type="EMBL" id="PRP79334.1"/>
    </source>
</evidence>
<comment type="caution">
    <text evidence="1">The sequence shown here is derived from an EMBL/GenBank/DDBJ whole genome shotgun (WGS) entry which is preliminary data.</text>
</comment>
<name>A0A2P6N5W0_9EUKA</name>
<accession>A0A2P6N5W0</accession>
<dbReference type="InParanoid" id="A0A2P6N5W0"/>